<feature type="signal peptide" evidence="1">
    <location>
        <begin position="1"/>
        <end position="19"/>
    </location>
</feature>
<gene>
    <name evidence="2" type="ORF">APUU_51636S</name>
</gene>
<evidence type="ECO:0000313" key="3">
    <source>
        <dbReference type="Proteomes" id="UP000654913"/>
    </source>
</evidence>
<reference evidence="2" key="1">
    <citation type="submission" date="2021-01" db="EMBL/GenBank/DDBJ databases">
        <authorList>
            <consortium name="Aspergillus puulaauensis MK2 genome sequencing consortium"/>
            <person name="Kazuki M."/>
            <person name="Futagami T."/>
        </authorList>
    </citation>
    <scope>NUCLEOTIDE SEQUENCE</scope>
    <source>
        <strain evidence="2">MK2</strain>
    </source>
</reference>
<dbReference type="EMBL" id="AP024447">
    <property type="protein sequence ID" value="BCS26925.1"/>
    <property type="molecule type" value="Genomic_DNA"/>
</dbReference>
<keyword evidence="1" id="KW-0732">Signal</keyword>
<reference evidence="2" key="2">
    <citation type="submission" date="2021-02" db="EMBL/GenBank/DDBJ databases">
        <title>Aspergillus puulaauensis MK2 genome sequence.</title>
        <authorList>
            <person name="Futagami T."/>
            <person name="Mori K."/>
            <person name="Kadooka C."/>
            <person name="Tanaka T."/>
        </authorList>
    </citation>
    <scope>NUCLEOTIDE SEQUENCE</scope>
    <source>
        <strain evidence="2">MK2</strain>
    </source>
</reference>
<feature type="chain" id="PRO_5030716927" evidence="1">
    <location>
        <begin position="20"/>
        <end position="155"/>
    </location>
</feature>
<keyword evidence="3" id="KW-1185">Reference proteome</keyword>
<evidence type="ECO:0000313" key="2">
    <source>
        <dbReference type="EMBL" id="BCS26925.1"/>
    </source>
</evidence>
<dbReference type="OrthoDB" id="10356089at2759"/>
<dbReference type="AlphaFoldDB" id="A0A7R7XSG2"/>
<dbReference type="GeneID" id="64976930"/>
<dbReference type="RefSeq" id="XP_041559119.1">
    <property type="nucleotide sequence ID" value="XM_041706766.1"/>
</dbReference>
<protein>
    <submittedName>
        <fullName evidence="2">Uncharacterized protein</fullName>
    </submittedName>
</protein>
<accession>A0A7R7XSG2</accession>
<evidence type="ECO:0000256" key="1">
    <source>
        <dbReference type="SAM" id="SignalP"/>
    </source>
</evidence>
<dbReference type="KEGG" id="apuu:APUU_51636S"/>
<dbReference type="Proteomes" id="UP000654913">
    <property type="component" value="Chromosome 5"/>
</dbReference>
<proteinExistence type="predicted"/>
<name>A0A7R7XSG2_9EURO</name>
<sequence>MHFVSISTLAVALASSALAANAKFDVTPVEEGVQGIIKSNDGETCLDNYGAQSKTGECGVFHSVGKGGLWSPKGFLAFNGENITIASGQPEYTWEGVELPSQIGTTVYGLAVYKDGEIVEGPGWSPVLGKTFSSPREDFVTEHLMFYQSPDGIYW</sequence>
<organism evidence="2 3">
    <name type="scientific">Aspergillus puulaauensis</name>
    <dbReference type="NCBI Taxonomy" id="1220207"/>
    <lineage>
        <taxon>Eukaryota</taxon>
        <taxon>Fungi</taxon>
        <taxon>Dikarya</taxon>
        <taxon>Ascomycota</taxon>
        <taxon>Pezizomycotina</taxon>
        <taxon>Eurotiomycetes</taxon>
        <taxon>Eurotiomycetidae</taxon>
        <taxon>Eurotiales</taxon>
        <taxon>Aspergillaceae</taxon>
        <taxon>Aspergillus</taxon>
    </lineage>
</organism>